<dbReference type="Pfam" id="PF00437">
    <property type="entry name" value="T2SSE"/>
    <property type="match status" value="1"/>
</dbReference>
<dbReference type="Pfam" id="PF01135">
    <property type="entry name" value="PCMT"/>
    <property type="match status" value="1"/>
</dbReference>
<evidence type="ECO:0000313" key="6">
    <source>
        <dbReference type="Proteomes" id="UP000664303"/>
    </source>
</evidence>
<dbReference type="InterPro" id="IPR027417">
    <property type="entry name" value="P-loop_NTPase"/>
</dbReference>
<dbReference type="SUPFAM" id="SSF52540">
    <property type="entry name" value="P-loop containing nucleoside triphosphate hydrolases"/>
    <property type="match status" value="1"/>
</dbReference>
<dbReference type="AlphaFoldDB" id="A0A939IL60"/>
<dbReference type="EMBL" id="JAFKCZ010000002">
    <property type="protein sequence ID" value="MBN7795632.1"/>
    <property type="molecule type" value="Genomic_DNA"/>
</dbReference>
<organism evidence="5 6">
    <name type="scientific">Parahaliea mediterranea</name>
    <dbReference type="NCBI Taxonomy" id="651086"/>
    <lineage>
        <taxon>Bacteria</taxon>
        <taxon>Pseudomonadati</taxon>
        <taxon>Pseudomonadota</taxon>
        <taxon>Gammaproteobacteria</taxon>
        <taxon>Cellvibrionales</taxon>
        <taxon>Halieaceae</taxon>
        <taxon>Parahaliea</taxon>
    </lineage>
</organism>
<evidence type="ECO:0000313" key="5">
    <source>
        <dbReference type="EMBL" id="MBN7795632.1"/>
    </source>
</evidence>
<dbReference type="GO" id="GO:0005886">
    <property type="term" value="C:plasma membrane"/>
    <property type="evidence" value="ECO:0007669"/>
    <property type="project" value="TreeGrafter"/>
</dbReference>
<dbReference type="PANTHER" id="PTHR30258:SF2">
    <property type="entry name" value="COMG OPERON PROTEIN 1"/>
    <property type="match status" value="1"/>
</dbReference>
<dbReference type="Gene3D" id="3.40.50.300">
    <property type="entry name" value="P-loop containing nucleotide triphosphate hydrolases"/>
    <property type="match status" value="1"/>
</dbReference>
<protein>
    <submittedName>
        <fullName evidence="5">Flp pilus assembly complex ATPase component TadA</fullName>
    </submittedName>
</protein>
<dbReference type="CDD" id="cd01129">
    <property type="entry name" value="PulE-GspE-like"/>
    <property type="match status" value="1"/>
</dbReference>
<evidence type="ECO:0000256" key="3">
    <source>
        <dbReference type="ARBA" id="ARBA00022840"/>
    </source>
</evidence>
<dbReference type="Gene3D" id="3.40.50.150">
    <property type="entry name" value="Vaccinia Virus protein VP39"/>
    <property type="match status" value="1"/>
</dbReference>
<dbReference type="InterPro" id="IPR029063">
    <property type="entry name" value="SAM-dependent_MTases_sf"/>
</dbReference>
<dbReference type="InterPro" id="IPR001482">
    <property type="entry name" value="T2SS/T4SS_dom"/>
</dbReference>
<dbReference type="InterPro" id="IPR003593">
    <property type="entry name" value="AAA+_ATPase"/>
</dbReference>
<evidence type="ECO:0000259" key="4">
    <source>
        <dbReference type="PROSITE" id="PS00662"/>
    </source>
</evidence>
<comment type="caution">
    <text evidence="5">The sequence shown here is derived from an EMBL/GenBank/DDBJ whole genome shotgun (WGS) entry which is preliminary data.</text>
</comment>
<keyword evidence="2" id="KW-0547">Nucleotide-binding</keyword>
<evidence type="ECO:0000256" key="2">
    <source>
        <dbReference type="ARBA" id="ARBA00022741"/>
    </source>
</evidence>
<keyword evidence="6" id="KW-1185">Reference proteome</keyword>
<gene>
    <name evidence="5" type="primary">tadA</name>
    <name evidence="5" type="ORF">JYP50_03450</name>
</gene>
<evidence type="ECO:0000256" key="1">
    <source>
        <dbReference type="ARBA" id="ARBA00006611"/>
    </source>
</evidence>
<dbReference type="GO" id="GO:0016887">
    <property type="term" value="F:ATP hydrolysis activity"/>
    <property type="evidence" value="ECO:0007669"/>
    <property type="project" value="TreeGrafter"/>
</dbReference>
<dbReference type="Proteomes" id="UP000664303">
    <property type="component" value="Unassembled WGS sequence"/>
</dbReference>
<dbReference type="GO" id="GO:0005524">
    <property type="term" value="F:ATP binding"/>
    <property type="evidence" value="ECO:0007669"/>
    <property type="project" value="UniProtKB-KW"/>
</dbReference>
<dbReference type="SUPFAM" id="SSF53335">
    <property type="entry name" value="S-adenosyl-L-methionine-dependent methyltransferases"/>
    <property type="match status" value="1"/>
</dbReference>
<proteinExistence type="inferred from homology"/>
<keyword evidence="3" id="KW-0067">ATP-binding</keyword>
<sequence length="752" mass="83126">MFSNTFSSDERLLKALEALPRQLFLAQQESFVSGHSIPPLNVVAQILGEADLQPGHRVLQVGTGTGYFTAVASRLVDSVVTVEKNDALARVAGRHFDELGLINITLRVGEGSDGAPDMGPYDRILVSSPRIRDHSRLLEQLTAGGYLLALERGEGAATLMVRYQLTELGALVRQDIVPVDFSHDSGMTLLDMGVVDRAMLAEARRVARARKVPVIRVLREQIDLEDSTLYRRLATENNLRFAVVDDLLSEVQLHLMELFSRGFLDSKHLLPLWMKDHTLALATDDPDAALDDIRHMYPEERLEKILVTPNDFKRLWTTIELSLRTRERAANAPEAAEHAPRPSELLSSEHLQIGAHLVTLFDALLLDAVSDGASDIHIEPYPGRTRIRLRVDGDLHDLAHYDLTHRDSLGLINVIKIRGDMDIAEKRLPQSGRSQLRVGDEVWDLRIQVQPALHGEAVVIRLLAQSGNLVGIDRLGMSKNIISHYRRLLANPAGLVLVVGPTGSGKTTTLYAGLSELAAEGRRKVITIEDPVEYSIDNIQQVHTHPEIGFTFDSGMRSFVRQDPDVILVGEIRDHETAREALRASQTGHVVLSTLHCNDAVDAIQRLFDLDVLANSIASELTAVKAQKLARRICSHCREAAEPEAHILEELFPDGVPDNFGCFVGRGCEQCGGRGTRGRVAVVEFMLVDAEIRDAISLKYPTARLRAIALDSGLVTMRDSALNHVIEGTVPLGELPRILPAERMAPEKRGDW</sequence>
<dbReference type="SMART" id="SM00382">
    <property type="entry name" value="AAA"/>
    <property type="match status" value="1"/>
</dbReference>
<dbReference type="PANTHER" id="PTHR30258">
    <property type="entry name" value="TYPE II SECRETION SYSTEM PROTEIN GSPE-RELATED"/>
    <property type="match status" value="1"/>
</dbReference>
<reference evidence="5" key="1">
    <citation type="submission" date="2021-02" db="EMBL/GenBank/DDBJ databases">
        <title>PHA producing bacteria isolated from coastal sediment in Guangdong, Shenzhen.</title>
        <authorList>
            <person name="Zheng W."/>
            <person name="Yu S."/>
            <person name="Huang Y."/>
        </authorList>
    </citation>
    <scope>NUCLEOTIDE SEQUENCE</scope>
    <source>
        <strain evidence="5">TN14-10</strain>
    </source>
</reference>
<dbReference type="SUPFAM" id="SSF160246">
    <property type="entry name" value="EspE N-terminal domain-like"/>
    <property type="match status" value="1"/>
</dbReference>
<dbReference type="PROSITE" id="PS00662">
    <property type="entry name" value="T2SP_E"/>
    <property type="match status" value="1"/>
</dbReference>
<dbReference type="CDD" id="cd02440">
    <property type="entry name" value="AdoMet_MTases"/>
    <property type="match status" value="1"/>
</dbReference>
<comment type="similarity">
    <text evidence="1">Belongs to the GSP E family.</text>
</comment>
<dbReference type="Gene3D" id="3.30.450.90">
    <property type="match status" value="1"/>
</dbReference>
<feature type="domain" description="Bacterial type II secretion system protein E" evidence="4">
    <location>
        <begin position="560"/>
        <end position="574"/>
    </location>
</feature>
<dbReference type="Pfam" id="PF05157">
    <property type="entry name" value="MshEN"/>
    <property type="match status" value="1"/>
</dbReference>
<accession>A0A939IL60</accession>
<dbReference type="InterPro" id="IPR037257">
    <property type="entry name" value="T2SS_E_N_sf"/>
</dbReference>
<name>A0A939IL60_9GAMM</name>
<dbReference type="InterPro" id="IPR007831">
    <property type="entry name" value="T2SS_GspE_N"/>
</dbReference>